<proteinExistence type="predicted"/>
<gene>
    <name evidence="1" type="ORF">GQX73_g9461</name>
</gene>
<dbReference type="InParanoid" id="A0A7C8MMF6"/>
<dbReference type="EMBL" id="WUBL01000166">
    <property type="protein sequence ID" value="KAF2964093.1"/>
    <property type="molecule type" value="Genomic_DNA"/>
</dbReference>
<evidence type="ECO:0000313" key="2">
    <source>
        <dbReference type="Proteomes" id="UP000481858"/>
    </source>
</evidence>
<comment type="caution">
    <text evidence="1">The sequence shown here is derived from an EMBL/GenBank/DDBJ whole genome shotgun (WGS) entry which is preliminary data.</text>
</comment>
<accession>A0A7C8MMF6</accession>
<keyword evidence="2" id="KW-1185">Reference proteome</keyword>
<dbReference type="Proteomes" id="UP000481858">
    <property type="component" value="Unassembled WGS sequence"/>
</dbReference>
<reference evidence="1 2" key="1">
    <citation type="submission" date="2019-12" db="EMBL/GenBank/DDBJ databases">
        <title>Draft genome sequence of the ascomycete Xylaria multiplex DSM 110363.</title>
        <authorList>
            <person name="Buettner E."/>
            <person name="Kellner H."/>
        </authorList>
    </citation>
    <scope>NUCLEOTIDE SEQUENCE [LARGE SCALE GENOMIC DNA]</scope>
    <source>
        <strain evidence="1 2">DSM 110363</strain>
    </source>
</reference>
<evidence type="ECO:0000313" key="1">
    <source>
        <dbReference type="EMBL" id="KAF2964093.1"/>
    </source>
</evidence>
<sequence>MWISPALTDAGKYIKSCSGGVCQSNWAPDGREGFRVTADQYLYSTTLGTYISGNIAALYNGRTIIGFGSTTDKLKAAAVFRATSNGDRTSQPTKG</sequence>
<dbReference type="AlphaFoldDB" id="A0A7C8MMF6"/>
<organism evidence="1 2">
    <name type="scientific">Xylaria multiplex</name>
    <dbReference type="NCBI Taxonomy" id="323545"/>
    <lineage>
        <taxon>Eukaryota</taxon>
        <taxon>Fungi</taxon>
        <taxon>Dikarya</taxon>
        <taxon>Ascomycota</taxon>
        <taxon>Pezizomycotina</taxon>
        <taxon>Sordariomycetes</taxon>
        <taxon>Xylariomycetidae</taxon>
        <taxon>Xylariales</taxon>
        <taxon>Xylariaceae</taxon>
        <taxon>Xylaria</taxon>
    </lineage>
</organism>
<dbReference type="OrthoDB" id="271448at2759"/>
<protein>
    <submittedName>
        <fullName evidence="1">Uncharacterized protein</fullName>
    </submittedName>
</protein>
<name>A0A7C8MMF6_9PEZI</name>